<feature type="region of interest" description="Disordered" evidence="3">
    <location>
        <begin position="119"/>
        <end position="180"/>
    </location>
</feature>
<dbReference type="Pfam" id="PF06737">
    <property type="entry name" value="Transglycosylas"/>
    <property type="match status" value="1"/>
</dbReference>
<dbReference type="InterPro" id="IPR052196">
    <property type="entry name" value="Bact_Kbp"/>
</dbReference>
<keyword evidence="7" id="KW-1185">Reference proteome</keyword>
<keyword evidence="4" id="KW-0732">Signal</keyword>
<dbReference type="InterPro" id="IPR010618">
    <property type="entry name" value="RPF"/>
</dbReference>
<dbReference type="CDD" id="cd13925">
    <property type="entry name" value="RPF"/>
    <property type="match status" value="1"/>
</dbReference>
<dbReference type="Proteomes" id="UP000248889">
    <property type="component" value="Unassembled WGS sequence"/>
</dbReference>
<protein>
    <submittedName>
        <fullName evidence="6">Transglycosylase</fullName>
    </submittedName>
</protein>
<accession>A0A2X0K273</accession>
<evidence type="ECO:0000313" key="6">
    <source>
        <dbReference type="EMBL" id="RAG81669.1"/>
    </source>
</evidence>
<keyword evidence="2" id="KW-0378">Hydrolase</keyword>
<name>A0A2X0K273_9ACTN</name>
<evidence type="ECO:0000256" key="2">
    <source>
        <dbReference type="ARBA" id="ARBA00022801"/>
    </source>
</evidence>
<comment type="caution">
    <text evidence="6">The sequence shown here is derived from an EMBL/GenBank/DDBJ whole genome shotgun (WGS) entry which is preliminary data.</text>
</comment>
<dbReference type="InterPro" id="IPR036779">
    <property type="entry name" value="LysM_dom_sf"/>
</dbReference>
<dbReference type="PROSITE" id="PS51782">
    <property type="entry name" value="LYSM"/>
    <property type="match status" value="1"/>
</dbReference>
<dbReference type="Gene3D" id="3.10.350.10">
    <property type="entry name" value="LysM domain"/>
    <property type="match status" value="1"/>
</dbReference>
<dbReference type="Pfam" id="PF01476">
    <property type="entry name" value="LysM"/>
    <property type="match status" value="1"/>
</dbReference>
<dbReference type="PANTHER" id="PTHR34700">
    <property type="entry name" value="POTASSIUM BINDING PROTEIN KBP"/>
    <property type="match status" value="1"/>
</dbReference>
<dbReference type="SUPFAM" id="SSF54106">
    <property type="entry name" value="LysM domain"/>
    <property type="match status" value="1"/>
</dbReference>
<dbReference type="AlphaFoldDB" id="A0A2X0K273"/>
<evidence type="ECO:0000256" key="3">
    <source>
        <dbReference type="SAM" id="MobiDB-lite"/>
    </source>
</evidence>
<dbReference type="InterPro" id="IPR023346">
    <property type="entry name" value="Lysozyme-like_dom_sf"/>
</dbReference>
<organism evidence="6 7">
    <name type="scientific">Streptacidiphilus pinicola</name>
    <dbReference type="NCBI Taxonomy" id="2219663"/>
    <lineage>
        <taxon>Bacteria</taxon>
        <taxon>Bacillati</taxon>
        <taxon>Actinomycetota</taxon>
        <taxon>Actinomycetes</taxon>
        <taxon>Kitasatosporales</taxon>
        <taxon>Streptomycetaceae</taxon>
        <taxon>Streptacidiphilus</taxon>
    </lineage>
</organism>
<dbReference type="OrthoDB" id="5244067at2"/>
<dbReference type="PANTHER" id="PTHR34700:SF4">
    <property type="entry name" value="PHAGE-LIKE ELEMENT PBSX PROTEIN XKDP"/>
    <property type="match status" value="1"/>
</dbReference>
<dbReference type="InterPro" id="IPR018392">
    <property type="entry name" value="LysM"/>
</dbReference>
<feature type="compositionally biased region" description="Low complexity" evidence="3">
    <location>
        <begin position="136"/>
        <end position="147"/>
    </location>
</feature>
<gene>
    <name evidence="6" type="ORF">DN069_31605</name>
</gene>
<sequence length="225" mass="22822">MLLSGTGRHRRIRVNKAKAIVATTSVAGAAVALPLIGASGASAASVSTWDRVAQCESGGDWSINTGNGYYGGLQFSASTWRAYGGGAYASSADQASKAAQISVAERVLASQGPGAWPVCGPQAGLQRGGPAPVVDTSAGSSHGTSHGTTHHRPAPKPSAPSKAKPSVPARHGGSGNYTVKPGDTLSKIAAAHHILGGWQRLYAENRSVVGGNPNLIYVGQHLEVK</sequence>
<feature type="domain" description="LysM" evidence="5">
    <location>
        <begin position="175"/>
        <end position="224"/>
    </location>
</feature>
<proteinExistence type="inferred from homology"/>
<dbReference type="GO" id="GO:0016787">
    <property type="term" value="F:hydrolase activity"/>
    <property type="evidence" value="ECO:0007669"/>
    <property type="project" value="UniProtKB-KW"/>
</dbReference>
<evidence type="ECO:0000256" key="4">
    <source>
        <dbReference type="SAM" id="SignalP"/>
    </source>
</evidence>
<dbReference type="RefSeq" id="WP_111506668.1">
    <property type="nucleotide sequence ID" value="NZ_QKYN01000145.1"/>
</dbReference>
<dbReference type="CDD" id="cd00118">
    <property type="entry name" value="LysM"/>
    <property type="match status" value="1"/>
</dbReference>
<dbReference type="EMBL" id="QKYN01000145">
    <property type="protein sequence ID" value="RAG81669.1"/>
    <property type="molecule type" value="Genomic_DNA"/>
</dbReference>
<evidence type="ECO:0000256" key="1">
    <source>
        <dbReference type="ARBA" id="ARBA00010830"/>
    </source>
</evidence>
<dbReference type="SUPFAM" id="SSF53955">
    <property type="entry name" value="Lysozyme-like"/>
    <property type="match status" value="1"/>
</dbReference>
<reference evidence="6 7" key="1">
    <citation type="submission" date="2018-06" db="EMBL/GenBank/DDBJ databases">
        <title>Streptacidiphilus pinicola sp. nov., isolated from pine grove soil.</title>
        <authorList>
            <person name="Roh S.G."/>
            <person name="Park S."/>
            <person name="Kim M.-K."/>
            <person name="Yun B.-R."/>
            <person name="Park J."/>
            <person name="Kim M.J."/>
            <person name="Kim Y.S."/>
            <person name="Kim S.B."/>
        </authorList>
    </citation>
    <scope>NUCLEOTIDE SEQUENCE [LARGE SCALE GENOMIC DNA]</scope>
    <source>
        <strain evidence="6 7">MMS16-CNU450</strain>
    </source>
</reference>
<evidence type="ECO:0000259" key="5">
    <source>
        <dbReference type="PROSITE" id="PS51782"/>
    </source>
</evidence>
<dbReference type="SMART" id="SM00257">
    <property type="entry name" value="LysM"/>
    <property type="match status" value="1"/>
</dbReference>
<feature type="signal peptide" evidence="4">
    <location>
        <begin position="1"/>
        <end position="43"/>
    </location>
</feature>
<evidence type="ECO:0000313" key="7">
    <source>
        <dbReference type="Proteomes" id="UP000248889"/>
    </source>
</evidence>
<comment type="similarity">
    <text evidence="1">Belongs to the transglycosylase family. Rpf subfamily.</text>
</comment>
<feature type="chain" id="PRO_5015915448" evidence="4">
    <location>
        <begin position="44"/>
        <end position="225"/>
    </location>
</feature>
<dbReference type="Gene3D" id="1.10.530.10">
    <property type="match status" value="1"/>
</dbReference>